<dbReference type="GO" id="GO:0016042">
    <property type="term" value="P:lipid catabolic process"/>
    <property type="evidence" value="ECO:0007669"/>
    <property type="project" value="UniProtKB-UniRule"/>
</dbReference>
<evidence type="ECO:0000313" key="7">
    <source>
        <dbReference type="EMBL" id="ELR15650.1"/>
    </source>
</evidence>
<protein>
    <submittedName>
        <fullName evidence="7">Triacylglycerol lipase</fullName>
    </submittedName>
</protein>
<dbReference type="OMA" id="SIVPWPH"/>
<feature type="active site" description="Proton acceptor" evidence="4">
    <location>
        <position position="422"/>
    </location>
</feature>
<dbReference type="InterPro" id="IPR050301">
    <property type="entry name" value="NTE"/>
</dbReference>
<keyword evidence="5" id="KW-1133">Transmembrane helix</keyword>
<feature type="transmembrane region" description="Helical" evidence="5">
    <location>
        <begin position="73"/>
        <end position="96"/>
    </location>
</feature>
<dbReference type="RefSeq" id="XP_004337663.1">
    <property type="nucleotide sequence ID" value="XM_004337615.1"/>
</dbReference>
<accession>L8GRQ7</accession>
<dbReference type="PROSITE" id="PS51635">
    <property type="entry name" value="PNPLA"/>
    <property type="match status" value="1"/>
</dbReference>
<name>L8GRQ7_ACACF</name>
<organism evidence="7 8">
    <name type="scientific">Acanthamoeba castellanii (strain ATCC 30010 / Neff)</name>
    <dbReference type="NCBI Taxonomy" id="1257118"/>
    <lineage>
        <taxon>Eukaryota</taxon>
        <taxon>Amoebozoa</taxon>
        <taxon>Discosea</taxon>
        <taxon>Longamoebia</taxon>
        <taxon>Centramoebida</taxon>
        <taxon>Acanthamoebidae</taxon>
        <taxon>Acanthamoeba</taxon>
    </lineage>
</organism>
<dbReference type="SUPFAM" id="SSF52151">
    <property type="entry name" value="FabD/lysophospholipase-like"/>
    <property type="match status" value="1"/>
</dbReference>
<evidence type="ECO:0000256" key="2">
    <source>
        <dbReference type="ARBA" id="ARBA00022963"/>
    </source>
</evidence>
<feature type="transmembrane region" description="Helical" evidence="5">
    <location>
        <begin position="46"/>
        <end position="67"/>
    </location>
</feature>
<keyword evidence="2 4" id="KW-0442">Lipid degradation</keyword>
<dbReference type="GO" id="GO:0004806">
    <property type="term" value="F:triacylglycerol lipase activity"/>
    <property type="evidence" value="ECO:0007669"/>
    <property type="project" value="InterPro"/>
</dbReference>
<gene>
    <name evidence="7" type="ORF">ACA1_377540</name>
</gene>
<dbReference type="STRING" id="1257118.L8GRQ7"/>
<dbReference type="EMBL" id="KB008025">
    <property type="protein sequence ID" value="ELR15650.1"/>
    <property type="molecule type" value="Genomic_DNA"/>
</dbReference>
<keyword evidence="5" id="KW-0472">Membrane</keyword>
<keyword evidence="5" id="KW-0812">Transmembrane</keyword>
<dbReference type="PANTHER" id="PTHR14226:SF10">
    <property type="entry name" value="TRIACYLGLYCEROL LIPASE 4-RELATED"/>
    <property type="match status" value="1"/>
</dbReference>
<feature type="domain" description="PNPLA" evidence="6">
    <location>
        <begin position="233"/>
        <end position="435"/>
    </location>
</feature>
<keyword evidence="1 4" id="KW-0378">Hydrolase</keyword>
<keyword evidence="8" id="KW-1185">Reference proteome</keyword>
<dbReference type="GeneID" id="14916264"/>
<feature type="short sequence motif" description="GXSXG" evidence="4">
    <location>
        <begin position="264"/>
        <end position="268"/>
    </location>
</feature>
<evidence type="ECO:0000313" key="8">
    <source>
        <dbReference type="Proteomes" id="UP000011083"/>
    </source>
</evidence>
<dbReference type="InterPro" id="IPR016035">
    <property type="entry name" value="Acyl_Trfase/lysoPLipase"/>
</dbReference>
<reference evidence="7 8" key="1">
    <citation type="journal article" date="2013" name="Genome Biol.">
        <title>Genome of Acanthamoeba castellanii highlights extensive lateral gene transfer and early evolution of tyrosine kinase signaling.</title>
        <authorList>
            <person name="Clarke M."/>
            <person name="Lohan A.J."/>
            <person name="Liu B."/>
            <person name="Lagkouvardos I."/>
            <person name="Roy S."/>
            <person name="Zafar N."/>
            <person name="Bertelli C."/>
            <person name="Schilde C."/>
            <person name="Kianianmomeni A."/>
            <person name="Burglin T.R."/>
            <person name="Frech C."/>
            <person name="Turcotte B."/>
            <person name="Kopec K.O."/>
            <person name="Synnott J.M."/>
            <person name="Choo C."/>
            <person name="Paponov I."/>
            <person name="Finkler A."/>
            <person name="Soon Heng Tan C."/>
            <person name="Hutchins A.P."/>
            <person name="Weinmeier T."/>
            <person name="Rattei T."/>
            <person name="Chu J.S."/>
            <person name="Gimenez G."/>
            <person name="Irimia M."/>
            <person name="Rigden D.J."/>
            <person name="Fitzpatrick D.A."/>
            <person name="Lorenzo-Morales J."/>
            <person name="Bateman A."/>
            <person name="Chiu C.H."/>
            <person name="Tang P."/>
            <person name="Hegemann P."/>
            <person name="Fromm H."/>
            <person name="Raoult D."/>
            <person name="Greub G."/>
            <person name="Miranda-Saavedra D."/>
            <person name="Chen N."/>
            <person name="Nash P."/>
            <person name="Ginger M.L."/>
            <person name="Horn M."/>
            <person name="Schaap P."/>
            <person name="Caler L."/>
            <person name="Loftus B."/>
        </authorList>
    </citation>
    <scope>NUCLEOTIDE SEQUENCE [LARGE SCALE GENOMIC DNA]</scope>
    <source>
        <strain evidence="7 8">Neff</strain>
    </source>
</reference>
<evidence type="ECO:0000256" key="5">
    <source>
        <dbReference type="SAM" id="Phobius"/>
    </source>
</evidence>
<evidence type="ECO:0000256" key="1">
    <source>
        <dbReference type="ARBA" id="ARBA00022801"/>
    </source>
</evidence>
<proteinExistence type="predicted"/>
<comment type="caution">
    <text evidence="4">Lacks conserved residue(s) required for the propagation of feature annotation.</text>
</comment>
<sequence>MAKNAPDMAWMRCVGITMGFPVEGLPVDISSRLTAFHALRKKLMKMALAMLSTGLSALRIIFAPKLLVKRLLLVASLQVFAAIIAKLYSILHFIYYELGSRQHSLRREMKKAPAYAEWAKLAKELDEVVGNEKWKTEKQSPYFDHELIEQKTELFNHLMQTNDAEGLMWHLRKGLLRRQGGVGHADLFSRSHVGTKYVVEEYIDQEDSTEEMILKRKLRFFLEMRHSLGRSALLLSGGITLGMYHLGVVKALHTNGLLPRVISGSSAGSIVAAVVGSVTDEEMPNIFVEGYLNLNFFEKKEAESKQGFMSSSFARRTKRFFTQGTLLDINVLKHTLQANLGDITFLEAYQRTGRIVNISVTPASKNEYPTLLNYLTAPHVLMWSACLASCAIPFVFESVALMAKDKSGNIVTYYPEGLTWQDGSLELDLPMVKLAEMFNVNHFIVSQVNPHVIPFSTIGWELNPLTKLIHFTKAELKHYAQNVAAVGLPGPISSVLSIFTQKYEGDITIKPLSLQLKSFQGLLSNPTSARVAAAIREGELETWKHLSIIKNHCDIEFTINECIGTIKSQLQAVEGREGPRKTLAEELVLRREFSAVAIPGHDMGSSYYSYPRDESDDDDSA</sequence>
<dbReference type="OrthoDB" id="30545at2759"/>
<evidence type="ECO:0000256" key="3">
    <source>
        <dbReference type="ARBA" id="ARBA00023098"/>
    </source>
</evidence>
<keyword evidence="3 4" id="KW-0443">Lipid metabolism</keyword>
<evidence type="ECO:0000259" key="6">
    <source>
        <dbReference type="PROSITE" id="PS51635"/>
    </source>
</evidence>
<dbReference type="InterPro" id="IPR002641">
    <property type="entry name" value="PNPLA_dom"/>
</dbReference>
<dbReference type="Proteomes" id="UP000011083">
    <property type="component" value="Unassembled WGS sequence"/>
</dbReference>
<feature type="active site" description="Nucleophile" evidence="4">
    <location>
        <position position="266"/>
    </location>
</feature>
<dbReference type="InterPro" id="IPR021771">
    <property type="entry name" value="Triacylglycerol_lipase_N"/>
</dbReference>
<dbReference type="Gene3D" id="3.40.1090.10">
    <property type="entry name" value="Cytosolic phospholipase A2 catalytic domain"/>
    <property type="match status" value="2"/>
</dbReference>
<evidence type="ECO:0000256" key="4">
    <source>
        <dbReference type="PROSITE-ProRule" id="PRU01161"/>
    </source>
</evidence>
<dbReference type="KEGG" id="acan:ACA1_377540"/>
<feature type="transmembrane region" description="Helical" evidence="5">
    <location>
        <begin position="227"/>
        <end position="247"/>
    </location>
</feature>
<dbReference type="AlphaFoldDB" id="L8GRQ7"/>
<dbReference type="Pfam" id="PF11815">
    <property type="entry name" value="DUF3336"/>
    <property type="match status" value="1"/>
</dbReference>
<dbReference type="Pfam" id="PF01734">
    <property type="entry name" value="Patatin"/>
    <property type="match status" value="1"/>
</dbReference>
<dbReference type="VEuPathDB" id="AmoebaDB:ACA1_377540"/>
<dbReference type="PANTHER" id="PTHR14226">
    <property type="entry name" value="NEUROPATHY TARGET ESTERASE/SWISS CHEESE D.MELANOGASTER"/>
    <property type="match status" value="1"/>
</dbReference>